<evidence type="ECO:0000256" key="4">
    <source>
        <dbReference type="ARBA" id="ARBA00020837"/>
    </source>
</evidence>
<dbReference type="UniPathway" id="UPA00621"/>
<comment type="pathway">
    <text evidence="10">Polyol metabolism; 1,2-propanediol degradation.</text>
</comment>
<dbReference type="GO" id="GO:0051144">
    <property type="term" value="P:1,2-propanediol catabolic process"/>
    <property type="evidence" value="ECO:0007669"/>
    <property type="project" value="UniProtKB-UniPathway"/>
</dbReference>
<keyword evidence="12" id="KW-1185">Reference proteome</keyword>
<evidence type="ECO:0000256" key="2">
    <source>
        <dbReference type="ARBA" id="ARBA00007342"/>
    </source>
</evidence>
<dbReference type="NCBIfam" id="NF011652">
    <property type="entry name" value="PRK15070.1"/>
    <property type="match status" value="1"/>
</dbReference>
<evidence type="ECO:0000256" key="9">
    <source>
        <dbReference type="ARBA" id="ARBA00047589"/>
    </source>
</evidence>
<protein>
    <recommendedName>
        <fullName evidence="4 10">Phosphate propanoyltransferase</fullName>
        <ecNumber evidence="3 10">2.3.1.222</ecNumber>
    </recommendedName>
</protein>
<comment type="cofactor">
    <cofactor evidence="1">
        <name>Zn(2+)</name>
        <dbReference type="ChEBI" id="CHEBI:29105"/>
    </cofactor>
</comment>
<reference evidence="11 12" key="1">
    <citation type="submission" date="2016-11" db="EMBL/GenBank/DDBJ databases">
        <authorList>
            <person name="Jaros S."/>
            <person name="Januszkiewicz K."/>
            <person name="Wedrychowicz H."/>
        </authorList>
    </citation>
    <scope>NUCLEOTIDE SEQUENCE [LARGE SCALE GENOMIC DNA]</scope>
    <source>
        <strain evidence="11 12">DSM 15212</strain>
    </source>
</reference>
<name>A0A1M6P4N2_PARC5</name>
<comment type="catalytic activity">
    <reaction evidence="9 10">
        <text>propanoyl-CoA + phosphate = propanoyl phosphate + CoA</text>
        <dbReference type="Rhea" id="RHEA:28046"/>
        <dbReference type="ChEBI" id="CHEBI:43474"/>
        <dbReference type="ChEBI" id="CHEBI:57287"/>
        <dbReference type="ChEBI" id="CHEBI:57392"/>
        <dbReference type="ChEBI" id="CHEBI:58933"/>
        <dbReference type="EC" id="2.3.1.222"/>
    </reaction>
</comment>
<keyword evidence="6" id="KW-0479">Metal-binding</keyword>
<dbReference type="GO" id="GO:0046872">
    <property type="term" value="F:metal ion binding"/>
    <property type="evidence" value="ECO:0007669"/>
    <property type="project" value="UniProtKB-KW"/>
</dbReference>
<dbReference type="STRING" id="1121301.SAMN02745912_02015"/>
<keyword evidence="5 10" id="KW-0808">Transferase</keyword>
<evidence type="ECO:0000256" key="10">
    <source>
        <dbReference type="PIRNR" id="PIRNR010130"/>
    </source>
</evidence>
<accession>A0A1M6P4N2</accession>
<dbReference type="InterPro" id="IPR008300">
    <property type="entry name" value="PTAC"/>
</dbReference>
<dbReference type="Proteomes" id="UP000184465">
    <property type="component" value="Unassembled WGS sequence"/>
</dbReference>
<keyword evidence="8 10" id="KW-0012">Acyltransferase</keyword>
<evidence type="ECO:0000256" key="5">
    <source>
        <dbReference type="ARBA" id="ARBA00022679"/>
    </source>
</evidence>
<comment type="function">
    <text evidence="10">Involved in 1,2-propanediol (1,2-PD) degradation by catalyzing the conversion of propanoyl-CoA to propanoyl-phosphate.</text>
</comment>
<evidence type="ECO:0000313" key="12">
    <source>
        <dbReference type="Proteomes" id="UP000184465"/>
    </source>
</evidence>
<dbReference type="AlphaFoldDB" id="A0A1M6P4N2"/>
<dbReference type="Pfam" id="PF06130">
    <property type="entry name" value="PTAC"/>
    <property type="match status" value="1"/>
</dbReference>
<dbReference type="PANTHER" id="PTHR39453">
    <property type="entry name" value="PHOSPHATE PROPANOYLTRANSFERASE"/>
    <property type="match status" value="1"/>
</dbReference>
<proteinExistence type="inferred from homology"/>
<dbReference type="GO" id="GO:0016747">
    <property type="term" value="F:acyltransferase activity, transferring groups other than amino-acyl groups"/>
    <property type="evidence" value="ECO:0007669"/>
    <property type="project" value="InterPro"/>
</dbReference>
<organism evidence="11 12">
    <name type="scientific">Paramaledivibacter caminithermalis (strain DSM 15212 / CIP 107654 / DViRD3)</name>
    <name type="common">Clostridium caminithermale</name>
    <dbReference type="NCBI Taxonomy" id="1121301"/>
    <lineage>
        <taxon>Bacteria</taxon>
        <taxon>Bacillati</taxon>
        <taxon>Bacillota</taxon>
        <taxon>Clostridia</taxon>
        <taxon>Peptostreptococcales</taxon>
        <taxon>Caminicellaceae</taxon>
        <taxon>Paramaledivibacter</taxon>
    </lineage>
</organism>
<evidence type="ECO:0000256" key="8">
    <source>
        <dbReference type="ARBA" id="ARBA00023315"/>
    </source>
</evidence>
<dbReference type="EC" id="2.3.1.222" evidence="3 10"/>
<dbReference type="RefSeq" id="WP_084111916.1">
    <property type="nucleotide sequence ID" value="NZ_FRAG01000021.1"/>
</dbReference>
<keyword evidence="7" id="KW-0862">Zinc</keyword>
<evidence type="ECO:0000256" key="6">
    <source>
        <dbReference type="ARBA" id="ARBA00022723"/>
    </source>
</evidence>
<gene>
    <name evidence="11" type="ORF">SAMN02745912_02015</name>
</gene>
<dbReference type="EMBL" id="FRAG01000021">
    <property type="protein sequence ID" value="SHK02862.1"/>
    <property type="molecule type" value="Genomic_DNA"/>
</dbReference>
<evidence type="ECO:0000256" key="7">
    <source>
        <dbReference type="ARBA" id="ARBA00022833"/>
    </source>
</evidence>
<dbReference type="PIRSF" id="PIRSF010130">
    <property type="entry name" value="PduL"/>
    <property type="match status" value="1"/>
</dbReference>
<evidence type="ECO:0000256" key="3">
    <source>
        <dbReference type="ARBA" id="ARBA00012206"/>
    </source>
</evidence>
<evidence type="ECO:0000256" key="1">
    <source>
        <dbReference type="ARBA" id="ARBA00001947"/>
    </source>
</evidence>
<sequence>MKSEYDKIIKSVAAEVVENIVNMIDSDNYRFAVPIGISNRHVHLSSKDVEILFGKGYELSKMKDLKQTGQYACKETVTIASNIDGKERLIENIRILGPMRSESQVEISATDSRYLKINPPVRSSGDLEGSSAIKLIGPRGSVDLKKGCIIATRHLHLSTLDAEKMGIVHGQIIQVKIDGIKPGVLGNVYCKVNDSYVLELHLDNDDGNAFLVKSGDYAEVLL</sequence>
<dbReference type="PANTHER" id="PTHR39453:SF1">
    <property type="entry name" value="PHOSPHATE PROPANOYLTRANSFERASE"/>
    <property type="match status" value="1"/>
</dbReference>
<comment type="similarity">
    <text evidence="2 10">Belongs to the PduL family.</text>
</comment>
<dbReference type="OrthoDB" id="9784365at2"/>
<evidence type="ECO:0000313" key="11">
    <source>
        <dbReference type="EMBL" id="SHK02862.1"/>
    </source>
</evidence>